<protein>
    <recommendedName>
        <fullName evidence="7">Pru domain-containing protein</fullName>
    </recommendedName>
</protein>
<dbReference type="PROSITE" id="PS51917">
    <property type="entry name" value="PRU"/>
    <property type="match status" value="1"/>
</dbReference>
<name>A0A9P6G0E0_9FUNG</name>
<dbReference type="InterPro" id="IPR044868">
    <property type="entry name" value="Rpn13/ADRM1_Pru"/>
</dbReference>
<organism evidence="8 9">
    <name type="scientific">Lunasporangiospora selenospora</name>
    <dbReference type="NCBI Taxonomy" id="979761"/>
    <lineage>
        <taxon>Eukaryota</taxon>
        <taxon>Fungi</taxon>
        <taxon>Fungi incertae sedis</taxon>
        <taxon>Mucoromycota</taxon>
        <taxon>Mortierellomycotina</taxon>
        <taxon>Mortierellomycetes</taxon>
        <taxon>Mortierellales</taxon>
        <taxon>Mortierellaceae</taxon>
        <taxon>Lunasporangiospora</taxon>
    </lineage>
</organism>
<evidence type="ECO:0000256" key="4">
    <source>
        <dbReference type="ARBA" id="ARBA00022942"/>
    </source>
</evidence>
<gene>
    <name evidence="8" type="ORF">BGW38_004658</name>
</gene>
<comment type="subcellular location">
    <subcellularLocation>
        <location evidence="2">Cytoplasm</location>
    </subcellularLocation>
    <subcellularLocation>
        <location evidence="1">Nucleus</location>
    </subcellularLocation>
</comment>
<dbReference type="GO" id="GO:0005634">
    <property type="term" value="C:nucleus"/>
    <property type="evidence" value="ECO:0007669"/>
    <property type="project" value="UniProtKB-SubCell"/>
</dbReference>
<sequence length="112" mass="13150">MVACFRLVYMEEDDGLLHFYWKDRTTNNNAEDLDLILFPDDAELVHVPQCSTGRVVMLQFKSSPQKHFFWLQDKNTDRDQIILQQTNALINQGQRLGDDDDTGHFDDDVRME</sequence>
<evidence type="ECO:0000259" key="7">
    <source>
        <dbReference type="PROSITE" id="PS51917"/>
    </source>
</evidence>
<dbReference type="PANTHER" id="PTHR12225">
    <property type="entry name" value="ADHESION REGULATING MOLECULE 1 110 KDA CELL MEMBRANE GLYCOPROTEIN"/>
    <property type="match status" value="1"/>
</dbReference>
<evidence type="ECO:0000313" key="8">
    <source>
        <dbReference type="EMBL" id="KAF9584923.1"/>
    </source>
</evidence>
<dbReference type="GO" id="GO:0070628">
    <property type="term" value="F:proteasome binding"/>
    <property type="evidence" value="ECO:0007669"/>
    <property type="project" value="TreeGrafter"/>
</dbReference>
<keyword evidence="3" id="KW-0963">Cytoplasm</keyword>
<dbReference type="Gene3D" id="2.30.29.70">
    <property type="entry name" value="Proteasomal ubiquitin receptor Rpn13/ADRM1"/>
    <property type="match status" value="1"/>
</dbReference>
<evidence type="ECO:0000256" key="3">
    <source>
        <dbReference type="ARBA" id="ARBA00022490"/>
    </source>
</evidence>
<proteinExistence type="predicted"/>
<evidence type="ECO:0000256" key="5">
    <source>
        <dbReference type="ARBA" id="ARBA00023242"/>
    </source>
</evidence>
<dbReference type="EMBL" id="JAABOA010000297">
    <property type="protein sequence ID" value="KAF9584923.1"/>
    <property type="molecule type" value="Genomic_DNA"/>
</dbReference>
<dbReference type="GO" id="GO:0005737">
    <property type="term" value="C:cytoplasm"/>
    <property type="evidence" value="ECO:0007669"/>
    <property type="project" value="UniProtKB-SubCell"/>
</dbReference>
<accession>A0A9P6G0E0</accession>
<feature type="region of interest" description="Disordered" evidence="6">
    <location>
        <begin position="93"/>
        <end position="112"/>
    </location>
</feature>
<evidence type="ECO:0000313" key="9">
    <source>
        <dbReference type="Proteomes" id="UP000780801"/>
    </source>
</evidence>
<feature type="domain" description="Pru" evidence="7">
    <location>
        <begin position="1"/>
        <end position="93"/>
    </location>
</feature>
<reference evidence="8" key="1">
    <citation type="journal article" date="2020" name="Fungal Divers.">
        <title>Resolving the Mortierellaceae phylogeny through synthesis of multi-gene phylogenetics and phylogenomics.</title>
        <authorList>
            <person name="Vandepol N."/>
            <person name="Liber J."/>
            <person name="Desiro A."/>
            <person name="Na H."/>
            <person name="Kennedy M."/>
            <person name="Barry K."/>
            <person name="Grigoriev I.V."/>
            <person name="Miller A.N."/>
            <person name="O'Donnell K."/>
            <person name="Stajich J.E."/>
            <person name="Bonito G."/>
        </authorList>
    </citation>
    <scope>NUCLEOTIDE SEQUENCE</scope>
    <source>
        <strain evidence="8">KOD1015</strain>
    </source>
</reference>
<evidence type="ECO:0000256" key="1">
    <source>
        <dbReference type="ARBA" id="ARBA00004123"/>
    </source>
</evidence>
<dbReference type="AlphaFoldDB" id="A0A9P6G0E0"/>
<dbReference type="PANTHER" id="PTHR12225:SF0">
    <property type="entry name" value="PROTEASOMAL UBIQUITIN RECEPTOR ADRM1"/>
    <property type="match status" value="1"/>
</dbReference>
<dbReference type="InterPro" id="IPR038633">
    <property type="entry name" value="Rpn13/ADRM1_Pru_sf"/>
</dbReference>
<dbReference type="GO" id="GO:0008541">
    <property type="term" value="C:proteasome regulatory particle, lid subcomplex"/>
    <property type="evidence" value="ECO:0007669"/>
    <property type="project" value="TreeGrafter"/>
</dbReference>
<dbReference type="OrthoDB" id="340431at2759"/>
<dbReference type="Pfam" id="PF04683">
    <property type="entry name" value="Rpn13_ADRM1_Pru"/>
    <property type="match status" value="1"/>
</dbReference>
<evidence type="ECO:0000256" key="2">
    <source>
        <dbReference type="ARBA" id="ARBA00004496"/>
    </source>
</evidence>
<keyword evidence="9" id="KW-1185">Reference proteome</keyword>
<evidence type="ECO:0000256" key="6">
    <source>
        <dbReference type="SAM" id="MobiDB-lite"/>
    </source>
</evidence>
<feature type="compositionally biased region" description="Basic and acidic residues" evidence="6">
    <location>
        <begin position="102"/>
        <end position="112"/>
    </location>
</feature>
<dbReference type="InterPro" id="IPR006773">
    <property type="entry name" value="Rpn13/ADRM1"/>
</dbReference>
<keyword evidence="5" id="KW-0539">Nucleus</keyword>
<comment type="caution">
    <text evidence="8">The sequence shown here is derived from an EMBL/GenBank/DDBJ whole genome shotgun (WGS) entry which is preliminary data.</text>
</comment>
<dbReference type="Proteomes" id="UP000780801">
    <property type="component" value="Unassembled WGS sequence"/>
</dbReference>
<keyword evidence="4" id="KW-0647">Proteasome</keyword>
<dbReference type="GO" id="GO:0061133">
    <property type="term" value="F:endopeptidase activator activity"/>
    <property type="evidence" value="ECO:0007669"/>
    <property type="project" value="TreeGrafter"/>
</dbReference>